<dbReference type="EMBL" id="MU151140">
    <property type="protein sequence ID" value="KAF9449127.1"/>
    <property type="molecule type" value="Genomic_DNA"/>
</dbReference>
<feature type="chain" id="PRO_5040419912" evidence="1">
    <location>
        <begin position="23"/>
        <end position="316"/>
    </location>
</feature>
<comment type="caution">
    <text evidence="2">The sequence shown here is derived from an EMBL/GenBank/DDBJ whole genome shotgun (WGS) entry which is preliminary data.</text>
</comment>
<organism evidence="2 3">
    <name type="scientific">Macrolepiota fuliginosa MF-IS2</name>
    <dbReference type="NCBI Taxonomy" id="1400762"/>
    <lineage>
        <taxon>Eukaryota</taxon>
        <taxon>Fungi</taxon>
        <taxon>Dikarya</taxon>
        <taxon>Basidiomycota</taxon>
        <taxon>Agaricomycotina</taxon>
        <taxon>Agaricomycetes</taxon>
        <taxon>Agaricomycetidae</taxon>
        <taxon>Agaricales</taxon>
        <taxon>Agaricineae</taxon>
        <taxon>Agaricaceae</taxon>
        <taxon>Macrolepiota</taxon>
    </lineage>
</organism>
<keyword evidence="3" id="KW-1185">Reference proteome</keyword>
<dbReference type="OrthoDB" id="2310204at2759"/>
<evidence type="ECO:0000313" key="2">
    <source>
        <dbReference type="EMBL" id="KAF9449127.1"/>
    </source>
</evidence>
<protein>
    <submittedName>
        <fullName evidence="2">Uncharacterized protein</fullName>
    </submittedName>
</protein>
<gene>
    <name evidence="2" type="ORF">P691DRAFT_584933</name>
</gene>
<dbReference type="Proteomes" id="UP000807342">
    <property type="component" value="Unassembled WGS sequence"/>
</dbReference>
<keyword evidence="1" id="KW-0732">Signal</keyword>
<feature type="signal peptide" evidence="1">
    <location>
        <begin position="1"/>
        <end position="22"/>
    </location>
</feature>
<proteinExistence type="predicted"/>
<evidence type="ECO:0000313" key="3">
    <source>
        <dbReference type="Proteomes" id="UP000807342"/>
    </source>
</evidence>
<name>A0A9P5XF85_9AGAR</name>
<evidence type="ECO:0000256" key="1">
    <source>
        <dbReference type="SAM" id="SignalP"/>
    </source>
</evidence>
<reference evidence="2" key="1">
    <citation type="submission" date="2020-11" db="EMBL/GenBank/DDBJ databases">
        <authorList>
            <consortium name="DOE Joint Genome Institute"/>
            <person name="Ahrendt S."/>
            <person name="Riley R."/>
            <person name="Andreopoulos W."/>
            <person name="Labutti K."/>
            <person name="Pangilinan J."/>
            <person name="Ruiz-Duenas F.J."/>
            <person name="Barrasa J.M."/>
            <person name="Sanchez-Garcia M."/>
            <person name="Camarero S."/>
            <person name="Miyauchi S."/>
            <person name="Serrano A."/>
            <person name="Linde D."/>
            <person name="Babiker R."/>
            <person name="Drula E."/>
            <person name="Ayuso-Fernandez I."/>
            <person name="Pacheco R."/>
            <person name="Padilla G."/>
            <person name="Ferreira P."/>
            <person name="Barriuso J."/>
            <person name="Kellner H."/>
            <person name="Castanera R."/>
            <person name="Alfaro M."/>
            <person name="Ramirez L."/>
            <person name="Pisabarro A.G."/>
            <person name="Kuo A."/>
            <person name="Tritt A."/>
            <person name="Lipzen A."/>
            <person name="He G."/>
            <person name="Yan M."/>
            <person name="Ng V."/>
            <person name="Cullen D."/>
            <person name="Martin F."/>
            <person name="Rosso M.-N."/>
            <person name="Henrissat B."/>
            <person name="Hibbett D."/>
            <person name="Martinez A.T."/>
            <person name="Grigoriev I.V."/>
        </authorList>
    </citation>
    <scope>NUCLEOTIDE SEQUENCE</scope>
    <source>
        <strain evidence="2">MF-IS2</strain>
    </source>
</reference>
<sequence length="316" mass="34345">MRSSFTLLLPYVILASPTPSLCHSLDYRNWNWKRALSLWERGEERNVPEEGYYDPLQSGGSMLTQIPVTYPAGQGEPLNAIITGRSDARVLVDAEVNGGLRNYFLSFGFSGECLGQHSGSDQAANLGDGNGYKNETSVIRWNYGDPELGSCKETIQGGNHFRYWVQDGPQRNTGAVFLAASYEKPIAQQHDIIPNGYNLGRDWLIGNITGSSVPTANLTNTTTYTGSTSWAGYTYQTDISYVSGLLADTNDGINHNITVGLDGVNSVDGLVAVLDIRITASPPSSSAGWRASPISLRYLICCVLLLLTSLSFVPLF</sequence>
<dbReference type="AlphaFoldDB" id="A0A9P5XF85"/>
<accession>A0A9P5XF85</accession>